<comment type="caution">
    <text evidence="1">The sequence shown here is derived from an EMBL/GenBank/DDBJ whole genome shotgun (WGS) entry which is preliminary data.</text>
</comment>
<reference evidence="1 2" key="1">
    <citation type="submission" date="2024-11" db="EMBL/GenBank/DDBJ databases">
        <title>A near-complete genome assembly of Cinchona calisaya.</title>
        <authorList>
            <person name="Lian D.C."/>
            <person name="Zhao X.W."/>
            <person name="Wei L."/>
        </authorList>
    </citation>
    <scope>NUCLEOTIDE SEQUENCE [LARGE SCALE GENOMIC DNA]</scope>
    <source>
        <tissue evidence="1">Nenye</tissue>
    </source>
</reference>
<dbReference type="AlphaFoldDB" id="A0ABD2XZF2"/>
<protein>
    <submittedName>
        <fullName evidence="1">Uncharacterized protein</fullName>
    </submittedName>
</protein>
<name>A0ABD2XZF2_9GENT</name>
<organism evidence="1 2">
    <name type="scientific">Cinchona calisaya</name>
    <dbReference type="NCBI Taxonomy" id="153742"/>
    <lineage>
        <taxon>Eukaryota</taxon>
        <taxon>Viridiplantae</taxon>
        <taxon>Streptophyta</taxon>
        <taxon>Embryophyta</taxon>
        <taxon>Tracheophyta</taxon>
        <taxon>Spermatophyta</taxon>
        <taxon>Magnoliopsida</taxon>
        <taxon>eudicotyledons</taxon>
        <taxon>Gunneridae</taxon>
        <taxon>Pentapetalae</taxon>
        <taxon>asterids</taxon>
        <taxon>lamiids</taxon>
        <taxon>Gentianales</taxon>
        <taxon>Rubiaceae</taxon>
        <taxon>Cinchonoideae</taxon>
        <taxon>Cinchoneae</taxon>
        <taxon>Cinchona</taxon>
    </lineage>
</organism>
<accession>A0ABD2XZF2</accession>
<evidence type="ECO:0000313" key="2">
    <source>
        <dbReference type="Proteomes" id="UP001630127"/>
    </source>
</evidence>
<proteinExistence type="predicted"/>
<keyword evidence="2" id="KW-1185">Reference proteome</keyword>
<gene>
    <name evidence="1" type="ORF">ACH5RR_039366</name>
</gene>
<dbReference type="Proteomes" id="UP001630127">
    <property type="component" value="Unassembled WGS sequence"/>
</dbReference>
<sequence>MEAAKVLLSPNIRSFGKLLGKGSNMDGACQSSNGMIGAGNKSRWSGDGLILVDSAGNRDGGLTKVID</sequence>
<evidence type="ECO:0000313" key="1">
    <source>
        <dbReference type="EMBL" id="KAL3500273.1"/>
    </source>
</evidence>
<dbReference type="EMBL" id="JBJUIK010000016">
    <property type="protein sequence ID" value="KAL3500273.1"/>
    <property type="molecule type" value="Genomic_DNA"/>
</dbReference>